<evidence type="ECO:0000256" key="3">
    <source>
        <dbReference type="ARBA" id="ARBA00023082"/>
    </source>
</evidence>
<comment type="similarity">
    <text evidence="1">Belongs to the sigma-70 factor family. ECF subfamily.</text>
</comment>
<evidence type="ECO:0000256" key="1">
    <source>
        <dbReference type="ARBA" id="ARBA00010641"/>
    </source>
</evidence>
<keyword evidence="3" id="KW-0731">Sigma factor</keyword>
<dbReference type="InterPro" id="IPR013324">
    <property type="entry name" value="RNA_pol_sigma_r3/r4-like"/>
</dbReference>
<dbReference type="SUPFAM" id="SSF88946">
    <property type="entry name" value="Sigma2 domain of RNA polymerase sigma factors"/>
    <property type="match status" value="1"/>
</dbReference>
<evidence type="ECO:0000256" key="6">
    <source>
        <dbReference type="SAM" id="MobiDB-lite"/>
    </source>
</evidence>
<evidence type="ECO:0000259" key="8">
    <source>
        <dbReference type="Pfam" id="PF08281"/>
    </source>
</evidence>
<evidence type="ECO:0000256" key="4">
    <source>
        <dbReference type="ARBA" id="ARBA00023125"/>
    </source>
</evidence>
<organism evidence="9 10">
    <name type="scientific">Nocardia mangyaensis</name>
    <dbReference type="NCBI Taxonomy" id="2213200"/>
    <lineage>
        <taxon>Bacteria</taxon>
        <taxon>Bacillati</taxon>
        <taxon>Actinomycetota</taxon>
        <taxon>Actinomycetes</taxon>
        <taxon>Mycobacteriales</taxon>
        <taxon>Nocardiaceae</taxon>
        <taxon>Nocardia</taxon>
    </lineage>
</organism>
<feature type="compositionally biased region" description="Basic and acidic residues" evidence="6">
    <location>
        <begin position="128"/>
        <end position="143"/>
    </location>
</feature>
<keyword evidence="4" id="KW-0238">DNA-binding</keyword>
<sequence length="219" mass="24245">MNTDALPADEVLVGRLRGGDDTAFALVLDTWSAPMLRLAQSFVSTPASAEEVVQDTWIAVIRGIDGFEGRAALKTWVFRILVNTAKKRGIKERRTVPFTSLLPEASGPAADATRFRTVDDPYPGHWRTGQEPRGRSEPETEAERAEMRAVIAAAMTDLPDRSRTVLILRDAEGYSSDEVCALLGITAVNQRVILHRARATVRTRLETYFTTTGEVYARR</sequence>
<dbReference type="GO" id="GO:0006352">
    <property type="term" value="P:DNA-templated transcription initiation"/>
    <property type="evidence" value="ECO:0007669"/>
    <property type="project" value="InterPro"/>
</dbReference>
<name>A0A1J0VS09_9NOCA</name>
<dbReference type="InterPro" id="IPR039425">
    <property type="entry name" value="RNA_pol_sigma-70-like"/>
</dbReference>
<keyword evidence="5" id="KW-0804">Transcription</keyword>
<dbReference type="InterPro" id="IPR013249">
    <property type="entry name" value="RNA_pol_sigma70_r4_t2"/>
</dbReference>
<feature type="domain" description="RNA polymerase sigma factor 70 region 4 type 2" evidence="8">
    <location>
        <begin position="151"/>
        <end position="200"/>
    </location>
</feature>
<evidence type="ECO:0000259" key="7">
    <source>
        <dbReference type="Pfam" id="PF04542"/>
    </source>
</evidence>
<dbReference type="KEGG" id="nsl:BOX37_13645"/>
<proteinExistence type="inferred from homology"/>
<dbReference type="EMBL" id="CP018082">
    <property type="protein sequence ID" value="APE34820.1"/>
    <property type="molecule type" value="Genomic_DNA"/>
</dbReference>
<feature type="domain" description="RNA polymerase sigma-70 region 2" evidence="7">
    <location>
        <begin position="35"/>
        <end position="88"/>
    </location>
</feature>
<evidence type="ECO:0000313" key="9">
    <source>
        <dbReference type="EMBL" id="APE34820.1"/>
    </source>
</evidence>
<feature type="region of interest" description="Disordered" evidence="6">
    <location>
        <begin position="117"/>
        <end position="143"/>
    </location>
</feature>
<dbReference type="CDD" id="cd06171">
    <property type="entry name" value="Sigma70_r4"/>
    <property type="match status" value="1"/>
</dbReference>
<reference evidence="9" key="1">
    <citation type="submission" date="2016-11" db="EMBL/GenBank/DDBJ databases">
        <authorList>
            <person name="Jaros S."/>
            <person name="Januszkiewicz K."/>
            <person name="Wedrychowicz H."/>
        </authorList>
    </citation>
    <scope>NUCLEOTIDE SEQUENCE [LARGE SCALE GENOMIC DNA]</scope>
    <source>
        <strain evidence="9">Y48</strain>
    </source>
</reference>
<dbReference type="InterPro" id="IPR036388">
    <property type="entry name" value="WH-like_DNA-bd_sf"/>
</dbReference>
<dbReference type="GO" id="GO:0003677">
    <property type="term" value="F:DNA binding"/>
    <property type="evidence" value="ECO:0007669"/>
    <property type="project" value="UniProtKB-KW"/>
</dbReference>
<accession>A0A1J0VS09</accession>
<dbReference type="Proteomes" id="UP000183810">
    <property type="component" value="Chromosome"/>
</dbReference>
<protein>
    <submittedName>
        <fullName evidence="9">RNA polymerase subunit sigma-24</fullName>
    </submittedName>
</protein>
<dbReference type="Pfam" id="PF08281">
    <property type="entry name" value="Sigma70_r4_2"/>
    <property type="match status" value="1"/>
</dbReference>
<evidence type="ECO:0000256" key="2">
    <source>
        <dbReference type="ARBA" id="ARBA00023015"/>
    </source>
</evidence>
<dbReference type="AlphaFoldDB" id="A0A1J0VS09"/>
<evidence type="ECO:0000256" key="5">
    <source>
        <dbReference type="ARBA" id="ARBA00023163"/>
    </source>
</evidence>
<gene>
    <name evidence="9" type="ORF">BOX37_13645</name>
</gene>
<dbReference type="SUPFAM" id="SSF88659">
    <property type="entry name" value="Sigma3 and sigma4 domains of RNA polymerase sigma factors"/>
    <property type="match status" value="1"/>
</dbReference>
<dbReference type="InterPro" id="IPR007627">
    <property type="entry name" value="RNA_pol_sigma70_r2"/>
</dbReference>
<keyword evidence="2" id="KW-0805">Transcription regulation</keyword>
<dbReference type="RefSeq" id="WP_071928004.1">
    <property type="nucleotide sequence ID" value="NZ_CP018082.1"/>
</dbReference>
<dbReference type="NCBIfam" id="TIGR02937">
    <property type="entry name" value="sigma70-ECF"/>
    <property type="match status" value="1"/>
</dbReference>
<dbReference type="Pfam" id="PF04542">
    <property type="entry name" value="Sigma70_r2"/>
    <property type="match status" value="1"/>
</dbReference>
<dbReference type="InterPro" id="IPR013325">
    <property type="entry name" value="RNA_pol_sigma_r2"/>
</dbReference>
<dbReference type="Gene3D" id="1.10.1740.10">
    <property type="match status" value="1"/>
</dbReference>
<dbReference type="PANTHER" id="PTHR43133:SF53">
    <property type="entry name" value="ECF RNA POLYMERASE SIGMA-E FACTOR"/>
    <property type="match status" value="1"/>
</dbReference>
<dbReference type="PANTHER" id="PTHR43133">
    <property type="entry name" value="RNA POLYMERASE ECF-TYPE SIGMA FACTO"/>
    <property type="match status" value="1"/>
</dbReference>
<dbReference type="Gene3D" id="1.10.10.10">
    <property type="entry name" value="Winged helix-like DNA-binding domain superfamily/Winged helix DNA-binding domain"/>
    <property type="match status" value="1"/>
</dbReference>
<dbReference type="GO" id="GO:0016987">
    <property type="term" value="F:sigma factor activity"/>
    <property type="evidence" value="ECO:0007669"/>
    <property type="project" value="UniProtKB-KW"/>
</dbReference>
<keyword evidence="10" id="KW-1185">Reference proteome</keyword>
<dbReference type="InterPro" id="IPR014284">
    <property type="entry name" value="RNA_pol_sigma-70_dom"/>
</dbReference>
<evidence type="ECO:0000313" key="10">
    <source>
        <dbReference type="Proteomes" id="UP000183810"/>
    </source>
</evidence>